<dbReference type="InterPro" id="IPR025683">
    <property type="entry name" value="Protein_beta"/>
</dbReference>
<evidence type="ECO:0008006" key="2">
    <source>
        <dbReference type="Google" id="ProtNLM"/>
    </source>
</evidence>
<protein>
    <recommendedName>
        <fullName evidence="2">Beta family protein</fullName>
    </recommendedName>
</protein>
<reference evidence="1" key="1">
    <citation type="submission" date="2019-03" db="EMBL/GenBank/DDBJ databases">
        <authorList>
            <consortium name="Pathogen Informatics"/>
        </authorList>
    </citation>
    <scope>NUCLEOTIDE SEQUENCE</scope>
    <source>
        <strain evidence="1">5012STDY7626445</strain>
    </source>
</reference>
<accession>A0A486Q924</accession>
<dbReference type="RefSeq" id="WP_023301373.1">
    <property type="nucleotide sequence ID" value="NZ_AP026912.1"/>
</dbReference>
<organism evidence="1">
    <name type="scientific">Klebsiella pneumoniae</name>
    <dbReference type="NCBI Taxonomy" id="573"/>
    <lineage>
        <taxon>Bacteria</taxon>
        <taxon>Pseudomonadati</taxon>
        <taxon>Pseudomonadota</taxon>
        <taxon>Gammaproteobacteria</taxon>
        <taxon>Enterobacterales</taxon>
        <taxon>Enterobacteriaceae</taxon>
        <taxon>Klebsiella/Raoultella group</taxon>
        <taxon>Klebsiella</taxon>
        <taxon>Klebsiella pneumoniae complex</taxon>
    </lineage>
</organism>
<proteinExistence type="predicted"/>
<dbReference type="Pfam" id="PF14350">
    <property type="entry name" value="Beta_protein"/>
    <property type="match status" value="1"/>
</dbReference>
<dbReference type="EMBL" id="CAAHCR010000006">
    <property type="protein sequence ID" value="VGL85419.1"/>
    <property type="molecule type" value="Genomic_DNA"/>
</dbReference>
<dbReference type="AlphaFoldDB" id="A0A486Q924"/>
<evidence type="ECO:0000313" key="1">
    <source>
        <dbReference type="EMBL" id="VGL85419.1"/>
    </source>
</evidence>
<sequence length="342" mass="39814">MSNFTYFPIMKTRDAELKAMTHLKDDVFDKILPIYELTKSRKTKTTPDGDIHRRMKELKEIQKGRPFILDICINENYMNAQLEQLLSPDNGYFEWQYFINTYNELNIIPMVHIDDNDSLHNMESFILSQSKKGRSIAARFPININNIDEYIKIITSTMTVNQKLFIILDSEQITESNIDEVIANLQLNMAKIKPILNENINAIIAGTSFPKTVADYGDKEGDIPIFEEYIYEKFQEPYVLYGDYASINIEQIEIKGGTFVPRIDVSLENIIFYKRYRRNAGSYQKCAEYILKDKRYAAMDIWPDKEIAKAKGNEPSGISPSFWISVRMNHFMNTRVKLRSKG</sequence>
<name>A0A486Q924_KLEPN</name>
<gene>
    <name evidence="1" type="ORF">SAMEA4873647_04152</name>
</gene>